<proteinExistence type="predicted"/>
<evidence type="ECO:0000313" key="3">
    <source>
        <dbReference type="Proteomes" id="UP001213000"/>
    </source>
</evidence>
<comment type="caution">
    <text evidence="2">The sequence shown here is derived from an EMBL/GenBank/DDBJ whole genome shotgun (WGS) entry which is preliminary data.</text>
</comment>
<dbReference type="Proteomes" id="UP001213000">
    <property type="component" value="Unassembled WGS sequence"/>
</dbReference>
<name>A0AAD5VZI2_9AGAR</name>
<evidence type="ECO:0000313" key="2">
    <source>
        <dbReference type="EMBL" id="KAJ3571258.1"/>
    </source>
</evidence>
<keyword evidence="3" id="KW-1185">Reference proteome</keyword>
<accession>A0AAD5VZI2</accession>
<dbReference type="EMBL" id="JANIEX010000194">
    <property type="protein sequence ID" value="KAJ3571258.1"/>
    <property type="molecule type" value="Genomic_DNA"/>
</dbReference>
<protein>
    <submittedName>
        <fullName evidence="2">Uncharacterized protein</fullName>
    </submittedName>
</protein>
<dbReference type="AlphaFoldDB" id="A0AAD5VZI2"/>
<reference evidence="2" key="1">
    <citation type="submission" date="2022-07" db="EMBL/GenBank/DDBJ databases">
        <title>Genome Sequence of Leucocoprinus birnbaumii.</title>
        <authorList>
            <person name="Buettner E."/>
        </authorList>
    </citation>
    <scope>NUCLEOTIDE SEQUENCE</scope>
    <source>
        <strain evidence="2">VT141</strain>
    </source>
</reference>
<evidence type="ECO:0000313" key="1">
    <source>
        <dbReference type="EMBL" id="KAJ3566539.1"/>
    </source>
</evidence>
<organism evidence="2 3">
    <name type="scientific">Leucocoprinus birnbaumii</name>
    <dbReference type="NCBI Taxonomy" id="56174"/>
    <lineage>
        <taxon>Eukaryota</taxon>
        <taxon>Fungi</taxon>
        <taxon>Dikarya</taxon>
        <taxon>Basidiomycota</taxon>
        <taxon>Agaricomycotina</taxon>
        <taxon>Agaricomycetes</taxon>
        <taxon>Agaricomycetidae</taxon>
        <taxon>Agaricales</taxon>
        <taxon>Agaricineae</taxon>
        <taxon>Agaricaceae</taxon>
        <taxon>Leucocoprinus</taxon>
    </lineage>
</organism>
<gene>
    <name evidence="2" type="ORF">NP233_g3875</name>
    <name evidence="1" type="ORF">NP233_g6945</name>
</gene>
<sequence>MFKLHINRNYLPRKPSPSSTWVRTGTLPQQLVHSTGTAAEAPSSVELECTGHLIVDRIATPEVILL</sequence>
<dbReference type="EMBL" id="JANIEX010000480">
    <property type="protein sequence ID" value="KAJ3566539.1"/>
    <property type="molecule type" value="Genomic_DNA"/>
</dbReference>